<protein>
    <submittedName>
        <fullName evidence="6 8">Pectin lyase-like protein</fullName>
    </submittedName>
</protein>
<dbReference type="AlphaFoldDB" id="A0A6G1FWJ0"/>
<dbReference type="OrthoDB" id="1637350at2759"/>
<keyword evidence="7" id="KW-1185">Reference proteome</keyword>
<keyword evidence="4" id="KW-0964">Secreted</keyword>
<evidence type="ECO:0000313" key="6">
    <source>
        <dbReference type="EMBL" id="KAF1810050.1"/>
    </source>
</evidence>
<keyword evidence="4" id="KW-0119">Carbohydrate metabolism</keyword>
<evidence type="ECO:0000259" key="5">
    <source>
        <dbReference type="SMART" id="SM00656"/>
    </source>
</evidence>
<evidence type="ECO:0000256" key="4">
    <source>
        <dbReference type="RuleBase" id="RU361173"/>
    </source>
</evidence>
<dbReference type="Proteomes" id="UP000504638">
    <property type="component" value="Unplaced"/>
</dbReference>
<reference evidence="6 8" key="1">
    <citation type="submission" date="2020-01" db="EMBL/GenBank/DDBJ databases">
        <authorList>
            <consortium name="DOE Joint Genome Institute"/>
            <person name="Haridas S."/>
            <person name="Albert R."/>
            <person name="Binder M."/>
            <person name="Bloem J."/>
            <person name="Labutti K."/>
            <person name="Salamov A."/>
            <person name="Andreopoulos B."/>
            <person name="Baker S.E."/>
            <person name="Barry K."/>
            <person name="Bills G."/>
            <person name="Bluhm B.H."/>
            <person name="Cannon C."/>
            <person name="Castanera R."/>
            <person name="Culley D.E."/>
            <person name="Daum C."/>
            <person name="Ezra D."/>
            <person name="Gonzalez J.B."/>
            <person name="Henrissat B."/>
            <person name="Kuo A."/>
            <person name="Liang C."/>
            <person name="Lipzen A."/>
            <person name="Lutzoni F."/>
            <person name="Magnuson J."/>
            <person name="Mondo S."/>
            <person name="Nolan M."/>
            <person name="Ohm R."/>
            <person name="Pangilinan J."/>
            <person name="Park H.-J."/>
            <person name="Ramirez L."/>
            <person name="Alfaro M."/>
            <person name="Sun H."/>
            <person name="Tritt A."/>
            <person name="Yoshinaga Y."/>
            <person name="Zwiers L.-H."/>
            <person name="Turgeon B.G."/>
            <person name="Goodwin S.B."/>
            <person name="Spatafora J.W."/>
            <person name="Crous P.W."/>
            <person name="Grigoriev I.V."/>
        </authorList>
    </citation>
    <scope>NUCLEOTIDE SEQUENCE</scope>
    <source>
        <strain evidence="6 8">CBS 781.70</strain>
    </source>
</reference>
<sequence length="309" mass="32122">MIASRANALPQAGGSCGAGKVDELVGYGAGTTGGGSASGTTVTSCAALKSSLASGGVIKINGMLSGCGVLDVKGSTTIVGVGANSGMTNGGLRLKSANNVILRNLKMKTPPEKKDIIALDKSSKVWIDHCDISSQGISGDKDKYDGLLDITHASDQVTVSWTKFSNHWKGSLIGHSDNNAAEDRGKLRVTYHHNLFTSVNSRTPSVRFGTAHIYSSCYENNPTSGVNSRMGAQVLVESSSFTKSPKSIITNLDSDQEGFALSKDNIFDAVSQPAITKQGNLAPPYKYTPDPASCVCELVKSKAGTGVVS</sequence>
<evidence type="ECO:0000313" key="8">
    <source>
        <dbReference type="RefSeq" id="XP_033531681.1"/>
    </source>
</evidence>
<dbReference type="GO" id="GO:0005576">
    <property type="term" value="C:extracellular region"/>
    <property type="evidence" value="ECO:0007669"/>
    <property type="project" value="UniProtKB-SubCell"/>
</dbReference>
<evidence type="ECO:0000256" key="3">
    <source>
        <dbReference type="ARBA" id="ARBA00023239"/>
    </source>
</evidence>
<gene>
    <name evidence="6 8" type="ORF">P152DRAFT_440645</name>
</gene>
<evidence type="ECO:0000313" key="7">
    <source>
        <dbReference type="Proteomes" id="UP000504638"/>
    </source>
</evidence>
<dbReference type="PROSITE" id="PS51257">
    <property type="entry name" value="PROKAR_LIPOPROTEIN"/>
    <property type="match status" value="1"/>
</dbReference>
<dbReference type="RefSeq" id="XP_033531681.1">
    <property type="nucleotide sequence ID" value="XM_033677671.1"/>
</dbReference>
<dbReference type="PANTHER" id="PTHR31683:SF18">
    <property type="entry name" value="PECTATE LYASE 21-RELATED"/>
    <property type="match status" value="1"/>
</dbReference>
<dbReference type="Gene3D" id="2.160.20.10">
    <property type="entry name" value="Single-stranded right-handed beta-helix, Pectin lyase-like"/>
    <property type="match status" value="1"/>
</dbReference>
<evidence type="ECO:0000256" key="1">
    <source>
        <dbReference type="ARBA" id="ARBA00010980"/>
    </source>
</evidence>
<feature type="domain" description="Pectate lyase" evidence="5">
    <location>
        <begin position="35"/>
        <end position="247"/>
    </location>
</feature>
<comment type="subcellular location">
    <subcellularLocation>
        <location evidence="4">Secreted</location>
    </subcellularLocation>
</comment>
<dbReference type="GeneID" id="54418241"/>
<dbReference type="InterPro" id="IPR002022">
    <property type="entry name" value="Pec_lyase"/>
</dbReference>
<reference evidence="8" key="3">
    <citation type="submission" date="2025-04" db="UniProtKB">
        <authorList>
            <consortium name="RefSeq"/>
        </authorList>
    </citation>
    <scope>IDENTIFICATION</scope>
    <source>
        <strain evidence="8">CBS 781.70</strain>
    </source>
</reference>
<proteinExistence type="inferred from homology"/>
<dbReference type="SUPFAM" id="SSF51126">
    <property type="entry name" value="Pectin lyase-like"/>
    <property type="match status" value="1"/>
</dbReference>
<keyword evidence="2" id="KW-0732">Signal</keyword>
<dbReference type="EMBL" id="ML975168">
    <property type="protein sequence ID" value="KAF1810050.1"/>
    <property type="molecule type" value="Genomic_DNA"/>
</dbReference>
<dbReference type="PANTHER" id="PTHR31683">
    <property type="entry name" value="PECTATE LYASE 18-RELATED"/>
    <property type="match status" value="1"/>
</dbReference>
<dbReference type="Pfam" id="PF00544">
    <property type="entry name" value="Pectate_lyase_4"/>
    <property type="match status" value="1"/>
</dbReference>
<keyword evidence="4" id="KW-0624">Polysaccharide degradation</keyword>
<accession>A0A6G1FWJ0</accession>
<keyword evidence="3 4" id="KW-0456">Lyase</keyword>
<reference evidence="8" key="2">
    <citation type="submission" date="2020-04" db="EMBL/GenBank/DDBJ databases">
        <authorList>
            <consortium name="NCBI Genome Project"/>
        </authorList>
    </citation>
    <scope>NUCLEOTIDE SEQUENCE</scope>
    <source>
        <strain evidence="8">CBS 781.70</strain>
    </source>
</reference>
<dbReference type="InterPro" id="IPR012334">
    <property type="entry name" value="Pectin_lyas_fold"/>
</dbReference>
<dbReference type="GO" id="GO:0030570">
    <property type="term" value="F:pectate lyase activity"/>
    <property type="evidence" value="ECO:0007669"/>
    <property type="project" value="InterPro"/>
</dbReference>
<dbReference type="SMART" id="SM00656">
    <property type="entry name" value="Amb_all"/>
    <property type="match status" value="1"/>
</dbReference>
<organism evidence="6">
    <name type="scientific">Eremomyces bilateralis CBS 781.70</name>
    <dbReference type="NCBI Taxonomy" id="1392243"/>
    <lineage>
        <taxon>Eukaryota</taxon>
        <taxon>Fungi</taxon>
        <taxon>Dikarya</taxon>
        <taxon>Ascomycota</taxon>
        <taxon>Pezizomycotina</taxon>
        <taxon>Dothideomycetes</taxon>
        <taxon>Dothideomycetes incertae sedis</taxon>
        <taxon>Eremomycetales</taxon>
        <taxon>Eremomycetaceae</taxon>
        <taxon>Eremomyces</taxon>
    </lineage>
</organism>
<dbReference type="GO" id="GO:0000272">
    <property type="term" value="P:polysaccharide catabolic process"/>
    <property type="evidence" value="ECO:0007669"/>
    <property type="project" value="UniProtKB-KW"/>
</dbReference>
<evidence type="ECO:0000256" key="2">
    <source>
        <dbReference type="ARBA" id="ARBA00022729"/>
    </source>
</evidence>
<dbReference type="InterPro" id="IPR011050">
    <property type="entry name" value="Pectin_lyase_fold/virulence"/>
</dbReference>
<comment type="similarity">
    <text evidence="1 4">Belongs to the polysaccharide lyase 1 family.</text>
</comment>
<name>A0A6G1FWJ0_9PEZI</name>
<dbReference type="InterPro" id="IPR045032">
    <property type="entry name" value="PEL"/>
</dbReference>